<dbReference type="InterPro" id="IPR012332">
    <property type="entry name" value="Autotransporter_pectin_lyase_C"/>
</dbReference>
<dbReference type="HOGENOM" id="CLU_252428_0_0_12"/>
<gene>
    <name evidence="1" type="ORF">HMPREF9733_02254</name>
</gene>
<dbReference type="SUPFAM" id="SSF51126">
    <property type="entry name" value="Pectin lyase-like"/>
    <property type="match status" value="2"/>
</dbReference>
<evidence type="ECO:0000313" key="1">
    <source>
        <dbReference type="EMBL" id="EMB21917.1"/>
    </source>
</evidence>
<sequence>MRKFKFFVIGILCMLFLIACEQFFKDIEADFEYWTSEVIPKDISIDKPSQELNGVYYIPSADNVTITIKLHNPRKFNLIMPTGSGDAGTVINFPKFTGGGQPAYNTDYTLSLTPDKQELKLTFKQSFLQAHEWSNGDISPEITFTADDGRKFGKKFSMNLKVNTAPALEYAEIGKTTVSGEDYYVLIFCVKDMDTPITAGSLHKDINGGKLIVTSGGVPSEIPLSLNAGKTDFATGGDLLAASTVNSLDAAHPLPGGSWLLRLKTDVKVGGPEKEYSVSIKDSQGLSSAVISAKTKKNKLSDVELFDGAIPIGATPSSEGAMYGNPKVFAGMSGKTLTAKAAPAGAAITGKVEKQNSDGSWTEISGGTVSGTTPVTITLPALAAGEIQVRYKITLKASLTGYDDSNSKDFFVSLVRQEVPVLKLVQNFNGTSYEKNISTAAEGEGYVTEDIIPFAGNYNSSTNALVIYNLHNKAEFEIAPRAGSGAAVKYKLNNGSEESPTATPARIQLTGTGPHTLEVWAVNGGYPGPHTTVHIKVVNAVSNYTQLKNVVKNAPAGNGIQINIGGNLTASSGDTEIEVSGGKNLKLIPRAGGIYTIDTGGNGRIFKVSGVGTVLNLEDINLIGGNAADGGAVYVETGGKLVLKGKTVITPSTGGDENTPGKNDVYLAIGTSIKVDSTLTGTTPANPIVARITPQNYSEGTQVLIGISIVVGSEYTKFSVTQRDDGFLWTIKNDGKLKAIPTTINGGSGAWERLKDAVQNLPEGSTITINGEIKATNDPGNSDVINIDKNLTIQGKIGAGSDILNANSSGSYYAPSPKHRIFMVQNGKKLTLKNLTLKDGEGAAGANGGAIYLLSGSSKAELEGCIIEACKADKGGAIGCNNGSTVKLTNTIIKNCTANTGGNTGTGGAIYAEGATVEITSCTLKGNKADKGGGAIYAQKYNTTASTVTIEGGTIGGTGLGEPNKTTGSSGLGGGIYIEANTTVTLQNDAQIIGNEAEYGGGVYLLGSSSILKIKGHAIVDTNNDVYLNYGSGQAKITVAGSLTPPSGIAARITVADSQYNPSTQVLTGSAELLNSEHTKFTVTPKGQDEWGIGSDGKLKNAKVIDGGTVNAWKKLKEAVQSAGNGDVITIKGTIKATNASDNSGEIEINNKNITIKRAKGATTAVLDANSTGGDKPSSTHRIFNIKGTSKVHLENLTIKNGNETKGSSIPASGGGGIRMESTAELWLIGVTITDCTSKGNGGGLRMAYIASGGGKLTMKNSKIINNTVKDDDSADTSSGGGICLANQAYTAVIEDCEISGNKVDVSSKASSQTKVEGCGLYTGNEINSKTYIKGKTIIQGNSYIRHASKNTSVEGIGMWMQGGEVTIGEDGKSDSESPIIQNHQVGNADSVKGTAIYMEGLSTKVYWKSGQITNNGGSANAIYNAGGTLSNSSGHTAS</sequence>
<name>M2BA89_TREDN</name>
<dbReference type="Proteomes" id="UP000016183">
    <property type="component" value="Unassembled WGS sequence"/>
</dbReference>
<dbReference type="PANTHER" id="PTHR11319">
    <property type="entry name" value="G PROTEIN-COUPLED RECEPTOR-RELATED"/>
    <property type="match status" value="1"/>
</dbReference>
<dbReference type="Gene3D" id="2.160.20.20">
    <property type="match status" value="1"/>
</dbReference>
<protein>
    <submittedName>
        <fullName evidence="1">Polymorphic outer membrane protein</fullName>
    </submittedName>
</protein>
<dbReference type="InterPro" id="IPR006626">
    <property type="entry name" value="PbH1"/>
</dbReference>
<dbReference type="PATRIC" id="fig|999437.3.peg.2325"/>
<dbReference type="InterPro" id="IPR011050">
    <property type="entry name" value="Pectin_lyase_fold/virulence"/>
</dbReference>
<dbReference type="EMBL" id="AGDZ01000028">
    <property type="protein sequence ID" value="EMB21917.1"/>
    <property type="molecule type" value="Genomic_DNA"/>
</dbReference>
<dbReference type="OrthoDB" id="355003at2"/>
<proteinExistence type="predicted"/>
<dbReference type="PANTHER" id="PTHR11319:SF35">
    <property type="entry name" value="OUTER MEMBRANE PROTEIN PMPC-RELATED"/>
    <property type="match status" value="1"/>
</dbReference>
<accession>M2BA89</accession>
<reference evidence="1 2" key="1">
    <citation type="submission" date="2012-01" db="EMBL/GenBank/DDBJ databases">
        <title>The Genome Sequence of Treponema denticola SP33.</title>
        <authorList>
            <consortium name="The Broad Institute Genome Sequencing Platform"/>
            <person name="Earl A."/>
            <person name="Ward D."/>
            <person name="Feldgarden M."/>
            <person name="Gevers D."/>
            <person name="Blanton J.M."/>
            <person name="Fenno C.J."/>
            <person name="Baranova O.V."/>
            <person name="Mathney J."/>
            <person name="Dewhirst F.E."/>
            <person name="Izard J."/>
            <person name="Young S.K."/>
            <person name="Zeng Q."/>
            <person name="Gargeya S."/>
            <person name="Fitzgerald M."/>
            <person name="Haas B."/>
            <person name="Abouelleil A."/>
            <person name="Alvarado L."/>
            <person name="Arachchi H.M."/>
            <person name="Berlin A."/>
            <person name="Chapman S.B."/>
            <person name="Gearin G."/>
            <person name="Goldberg J."/>
            <person name="Griggs A."/>
            <person name="Gujja S."/>
            <person name="Hansen M."/>
            <person name="Heiman D."/>
            <person name="Howarth C."/>
            <person name="Larimer J."/>
            <person name="Lui A."/>
            <person name="MacDonald P.J.P."/>
            <person name="McCowen C."/>
            <person name="Montmayeur A."/>
            <person name="Murphy C."/>
            <person name="Neiman D."/>
            <person name="Pearson M."/>
            <person name="Priest M."/>
            <person name="Roberts A."/>
            <person name="Saif S."/>
            <person name="Shea T."/>
            <person name="Sisk P."/>
            <person name="Stolte C."/>
            <person name="Sykes S."/>
            <person name="Wortman J."/>
            <person name="Nusbaum C."/>
            <person name="Birren B."/>
        </authorList>
    </citation>
    <scope>NUCLEOTIDE SEQUENCE [LARGE SCALE GENOMIC DNA]</scope>
    <source>
        <strain evidence="1 2">SP33</strain>
    </source>
</reference>
<dbReference type="SMART" id="SM00710">
    <property type="entry name" value="PbH1"/>
    <property type="match status" value="10"/>
</dbReference>
<evidence type="ECO:0000313" key="2">
    <source>
        <dbReference type="Proteomes" id="UP000016183"/>
    </source>
</evidence>
<organism evidence="1 2">
    <name type="scientific">Treponema denticola SP33</name>
    <dbReference type="NCBI Taxonomy" id="999437"/>
    <lineage>
        <taxon>Bacteria</taxon>
        <taxon>Pseudomonadati</taxon>
        <taxon>Spirochaetota</taxon>
        <taxon>Spirochaetia</taxon>
        <taxon>Spirochaetales</taxon>
        <taxon>Treponemataceae</taxon>
        <taxon>Treponema</taxon>
    </lineage>
</organism>
<comment type="caution">
    <text evidence="1">The sequence shown here is derived from an EMBL/GenBank/DDBJ whole genome shotgun (WGS) entry which is preliminary data.</text>
</comment>
<dbReference type="RefSeq" id="WP_010697302.1">
    <property type="nucleotide sequence ID" value="NZ_KB442454.1"/>
</dbReference>
<dbReference type="PROSITE" id="PS51257">
    <property type="entry name" value="PROKAR_LIPOPROTEIN"/>
    <property type="match status" value="1"/>
</dbReference>